<reference evidence="9" key="1">
    <citation type="submission" date="2014-06" db="EMBL/GenBank/DDBJ databases">
        <authorList>
            <person name="Ju J."/>
            <person name="Zhang J."/>
        </authorList>
    </citation>
    <scope>NUCLEOTIDE SEQUENCE</scope>
    <source>
        <strain evidence="9">SscI8</strain>
    </source>
</reference>
<dbReference type="GO" id="GO:0000070">
    <property type="term" value="P:mitotic sister chromatid segregation"/>
    <property type="evidence" value="ECO:0007669"/>
    <property type="project" value="TreeGrafter"/>
</dbReference>
<feature type="region of interest" description="Disordered" evidence="8">
    <location>
        <begin position="24"/>
        <end position="52"/>
    </location>
</feature>
<sequence>MEGTTFYDMAELLRQAALQEAASRAKTRSPLNALTDSTEAASSSRPPKISAEAEGEAEELFAVYEDEKAKNDVLARTVDKRLEALANVEDSKAQDARSDDQKRLELEWQQLEFAIRALEDEKRRIPPLESSTVLDVRTRAELYDVNLQYTSALEMLKSELASERDALLRETQLQSDLEVVTTGLTKRLAQLQRKRRQDLTSESAIRELNRKFKREEQRFKELLAQLIDMGNALFGADNRKVVTLRHYLDEFMNQAWDKPLDPWVSSTRLALRRTGGEVDDAMIELFIRANIIVAHPKDSRRWRLVAFHKATRGSS</sequence>
<evidence type="ECO:0000256" key="8">
    <source>
        <dbReference type="SAM" id="MobiDB-lite"/>
    </source>
</evidence>
<protein>
    <submittedName>
        <fullName evidence="9">Uncharacterized protein</fullName>
    </submittedName>
</protein>
<dbReference type="OrthoDB" id="9445768at2759"/>
<proteinExistence type="inferred from homology"/>
<organism evidence="9">
    <name type="scientific">Sporisorium scitamineum</name>
    <dbReference type="NCBI Taxonomy" id="49012"/>
    <lineage>
        <taxon>Eukaryota</taxon>
        <taxon>Fungi</taxon>
        <taxon>Dikarya</taxon>
        <taxon>Basidiomycota</taxon>
        <taxon>Ustilaginomycotina</taxon>
        <taxon>Ustilaginomycetes</taxon>
        <taxon>Ustilaginales</taxon>
        <taxon>Ustilaginaceae</taxon>
        <taxon>Sporisorium</taxon>
    </lineage>
</organism>
<keyword evidence="4" id="KW-0158">Chromosome</keyword>
<keyword evidence="6" id="KW-0539">Nucleus</keyword>
<dbReference type="GO" id="GO:0000775">
    <property type="term" value="C:chromosome, centromeric region"/>
    <property type="evidence" value="ECO:0007669"/>
    <property type="project" value="UniProtKB-SubCell"/>
</dbReference>
<dbReference type="PANTHER" id="PTHR14401:SF6">
    <property type="entry name" value="CENTROMERE PROTEIN K"/>
    <property type="match status" value="1"/>
</dbReference>
<comment type="subcellular location">
    <subcellularLocation>
        <location evidence="2">Chromosome</location>
        <location evidence="2">Centromere</location>
    </subcellularLocation>
    <subcellularLocation>
        <location evidence="1">Nucleus</location>
    </subcellularLocation>
</comment>
<keyword evidence="7" id="KW-0137">Centromere</keyword>
<keyword evidence="5" id="KW-0175">Coiled coil</keyword>
<evidence type="ECO:0000256" key="4">
    <source>
        <dbReference type="ARBA" id="ARBA00022454"/>
    </source>
</evidence>
<gene>
    <name evidence="9" type="ORF">SPSC_01552</name>
</gene>
<evidence type="ECO:0000256" key="3">
    <source>
        <dbReference type="ARBA" id="ARBA00005795"/>
    </source>
</evidence>
<evidence type="ECO:0000256" key="7">
    <source>
        <dbReference type="ARBA" id="ARBA00023328"/>
    </source>
</evidence>
<dbReference type="AlphaFoldDB" id="A0A127ZAC4"/>
<evidence type="ECO:0000256" key="1">
    <source>
        <dbReference type="ARBA" id="ARBA00004123"/>
    </source>
</evidence>
<evidence type="ECO:0000313" key="9">
    <source>
        <dbReference type="EMBL" id="CDU22922.1"/>
    </source>
</evidence>
<feature type="compositionally biased region" description="Polar residues" evidence="8">
    <location>
        <begin position="29"/>
        <end position="45"/>
    </location>
</feature>
<evidence type="ECO:0000256" key="6">
    <source>
        <dbReference type="ARBA" id="ARBA00023242"/>
    </source>
</evidence>
<name>A0A127ZAC4_9BASI</name>
<evidence type="ECO:0000256" key="5">
    <source>
        <dbReference type="ARBA" id="ARBA00023054"/>
    </source>
</evidence>
<dbReference type="Pfam" id="PF11802">
    <property type="entry name" value="CENP-K"/>
    <property type="match status" value="1"/>
</dbReference>
<evidence type="ECO:0000256" key="2">
    <source>
        <dbReference type="ARBA" id="ARBA00004584"/>
    </source>
</evidence>
<dbReference type="PANTHER" id="PTHR14401">
    <property type="entry name" value="CENTROMERE PROTEIN K"/>
    <property type="match status" value="1"/>
</dbReference>
<dbReference type="GO" id="GO:0051382">
    <property type="term" value="P:kinetochore assembly"/>
    <property type="evidence" value="ECO:0007669"/>
    <property type="project" value="InterPro"/>
</dbReference>
<dbReference type="EMBL" id="LK056662">
    <property type="protein sequence ID" value="CDU22922.1"/>
    <property type="molecule type" value="Genomic_DNA"/>
</dbReference>
<dbReference type="InterPro" id="IPR020993">
    <property type="entry name" value="Centromere_CenpK"/>
</dbReference>
<dbReference type="GO" id="GO:0005634">
    <property type="term" value="C:nucleus"/>
    <property type="evidence" value="ECO:0007669"/>
    <property type="project" value="UniProtKB-SubCell"/>
</dbReference>
<comment type="similarity">
    <text evidence="3">Belongs to the CENP-K/MCM22 family.</text>
</comment>
<accession>A0A127ZAC4</accession>